<reference evidence="2 3" key="1">
    <citation type="submission" date="2023-07" db="EMBL/GenBank/DDBJ databases">
        <title>Sorghum-associated microbial communities from plants grown in Nebraska, USA.</title>
        <authorList>
            <person name="Schachtman D."/>
        </authorList>
    </citation>
    <scope>NUCLEOTIDE SEQUENCE [LARGE SCALE GENOMIC DNA]</scope>
    <source>
        <strain evidence="2 3">DS1607</strain>
    </source>
</reference>
<evidence type="ECO:0000313" key="3">
    <source>
        <dbReference type="Proteomes" id="UP001226867"/>
    </source>
</evidence>
<organism evidence="2 3">
    <name type="scientific">Variovorax ginsengisoli</name>
    <dbReference type="NCBI Taxonomy" id="363844"/>
    <lineage>
        <taxon>Bacteria</taxon>
        <taxon>Pseudomonadati</taxon>
        <taxon>Pseudomonadota</taxon>
        <taxon>Betaproteobacteria</taxon>
        <taxon>Burkholderiales</taxon>
        <taxon>Comamonadaceae</taxon>
        <taxon>Variovorax</taxon>
    </lineage>
</organism>
<evidence type="ECO:0000313" key="2">
    <source>
        <dbReference type="EMBL" id="MDP9902285.1"/>
    </source>
</evidence>
<proteinExistence type="predicted"/>
<keyword evidence="1" id="KW-0472">Membrane</keyword>
<accession>A0ABT9SDM4</accession>
<keyword evidence="1" id="KW-1133">Transmembrane helix</keyword>
<dbReference type="Proteomes" id="UP001226867">
    <property type="component" value="Unassembled WGS sequence"/>
</dbReference>
<dbReference type="RefSeq" id="WP_307692035.1">
    <property type="nucleotide sequence ID" value="NZ_JAUSRO010000017.1"/>
</dbReference>
<evidence type="ECO:0000256" key="1">
    <source>
        <dbReference type="SAM" id="Phobius"/>
    </source>
</evidence>
<dbReference type="CDD" id="cd19411">
    <property type="entry name" value="MCP2201-like_sensor"/>
    <property type="match status" value="1"/>
</dbReference>
<gene>
    <name evidence="2" type="ORF">J2W36_004562</name>
</gene>
<keyword evidence="3" id="KW-1185">Reference proteome</keyword>
<dbReference type="InterPro" id="IPR047347">
    <property type="entry name" value="YvaQ-like_sensor"/>
</dbReference>
<feature type="transmembrane region" description="Helical" evidence="1">
    <location>
        <begin position="20"/>
        <end position="44"/>
    </location>
</feature>
<feature type="transmembrane region" description="Helical" evidence="1">
    <location>
        <begin position="194"/>
        <end position="214"/>
    </location>
</feature>
<name>A0ABT9SDM4_9BURK</name>
<protein>
    <submittedName>
        <fullName evidence="2">Uncharacterized protein</fullName>
    </submittedName>
</protein>
<comment type="caution">
    <text evidence="2">The sequence shown here is derived from an EMBL/GenBank/DDBJ whole genome shotgun (WGS) entry which is preliminary data.</text>
</comment>
<dbReference type="EMBL" id="JAUSRO010000017">
    <property type="protein sequence ID" value="MDP9902285.1"/>
    <property type="molecule type" value="Genomic_DNA"/>
</dbReference>
<sequence>MITAPQSLRAGMYPRWWRIAAARALMRTVLTVMVVVMSFGPVAAPDERVMQSADAADVALEDVVRQIKLIDQASREVLSLRSSPDIEQELARIGQARQYTHAALKRLGATVRDSQGLRLMANVRDAGARYQPLQRSFERLVREARIDDARDLFLGDLRPAQLDYFSEVKKAFRHQQAHVASLTREESLYIVPRWLIGGVIGLAALFYVLAFALWRWMEATEVDPAAQVCESGAPRS</sequence>
<keyword evidence="1" id="KW-0812">Transmembrane</keyword>